<feature type="compositionally biased region" description="Basic and acidic residues" evidence="1">
    <location>
        <begin position="36"/>
        <end position="49"/>
    </location>
</feature>
<feature type="region of interest" description="Disordered" evidence="1">
    <location>
        <begin position="26"/>
        <end position="51"/>
    </location>
</feature>
<evidence type="ECO:0008006" key="5">
    <source>
        <dbReference type="Google" id="ProtNLM"/>
    </source>
</evidence>
<proteinExistence type="predicted"/>
<feature type="signal peptide" evidence="2">
    <location>
        <begin position="1"/>
        <end position="24"/>
    </location>
</feature>
<dbReference type="PROSITE" id="PS51257">
    <property type="entry name" value="PROKAR_LIPOPROTEIN"/>
    <property type="match status" value="1"/>
</dbReference>
<keyword evidence="2" id="KW-0732">Signal</keyword>
<evidence type="ECO:0000313" key="4">
    <source>
        <dbReference type="Proteomes" id="UP001185012"/>
    </source>
</evidence>
<comment type="caution">
    <text evidence="3">The sequence shown here is derived from an EMBL/GenBank/DDBJ whole genome shotgun (WGS) entry which is preliminary data.</text>
</comment>
<name>A0ABU1IMF5_9BACL</name>
<reference evidence="3 4" key="1">
    <citation type="submission" date="2023-07" db="EMBL/GenBank/DDBJ databases">
        <title>Genomic Encyclopedia of Type Strains, Phase IV (KMG-IV): sequencing the most valuable type-strain genomes for metagenomic binning, comparative biology and taxonomic classification.</title>
        <authorList>
            <person name="Goeker M."/>
        </authorList>
    </citation>
    <scope>NUCLEOTIDE SEQUENCE [LARGE SCALE GENOMIC DNA]</scope>
    <source>
        <strain evidence="3 4">DSM 45903</strain>
    </source>
</reference>
<protein>
    <recommendedName>
        <fullName evidence="5">Lipoprotein</fullName>
    </recommendedName>
</protein>
<sequence length="243" mass="26222">MKRICLAIAAVVAMLLLIACRSGAVGEDASANPKPLTEKQPEVKLKTDESVSGAWKEGNGIKAHGAIVLENKGESPVEIHSVRLDFKDGNQKLLASEDILAVVPKIVQPGERVHIGATTDLRVKDPENLESISPSIEADPAWKESVNVEAKQVKWKVNGDNGAIVEGSVVNGSEEDVTDLFVTTAFRDENGKLVGVVNDYLDVALAPGEEEEFKTKSGSLPAEWLKEVSEVDVKAYPLFREEP</sequence>
<feature type="chain" id="PRO_5045999593" description="Lipoprotein" evidence="2">
    <location>
        <begin position="25"/>
        <end position="243"/>
    </location>
</feature>
<evidence type="ECO:0000256" key="1">
    <source>
        <dbReference type="SAM" id="MobiDB-lite"/>
    </source>
</evidence>
<keyword evidence="4" id="KW-1185">Reference proteome</keyword>
<dbReference type="Proteomes" id="UP001185012">
    <property type="component" value="Unassembled WGS sequence"/>
</dbReference>
<accession>A0ABU1IMF5</accession>
<dbReference type="NCBIfam" id="NF038353">
    <property type="entry name" value="FxLYD_dom"/>
    <property type="match status" value="1"/>
</dbReference>
<dbReference type="RefSeq" id="WP_309865231.1">
    <property type="nucleotide sequence ID" value="NZ_JAVDQG010000004.1"/>
</dbReference>
<organism evidence="3 4">
    <name type="scientific">Desmospora profundinema</name>
    <dbReference type="NCBI Taxonomy" id="1571184"/>
    <lineage>
        <taxon>Bacteria</taxon>
        <taxon>Bacillati</taxon>
        <taxon>Bacillota</taxon>
        <taxon>Bacilli</taxon>
        <taxon>Bacillales</taxon>
        <taxon>Thermoactinomycetaceae</taxon>
        <taxon>Desmospora</taxon>
    </lineage>
</organism>
<gene>
    <name evidence="3" type="ORF">JOE21_001964</name>
</gene>
<evidence type="ECO:0000313" key="3">
    <source>
        <dbReference type="EMBL" id="MDR6225958.1"/>
    </source>
</evidence>
<evidence type="ECO:0000256" key="2">
    <source>
        <dbReference type="SAM" id="SignalP"/>
    </source>
</evidence>
<dbReference type="EMBL" id="JAVDQG010000004">
    <property type="protein sequence ID" value="MDR6225958.1"/>
    <property type="molecule type" value="Genomic_DNA"/>
</dbReference>
<dbReference type="InterPro" id="IPR047676">
    <property type="entry name" value="FxLYD_dom"/>
</dbReference>